<evidence type="ECO:0000313" key="7">
    <source>
        <dbReference type="Proteomes" id="UP000005408"/>
    </source>
</evidence>
<dbReference type="AlphaFoldDB" id="A0A8W8LRD7"/>
<keyword evidence="2" id="KW-0862">Zinc</keyword>
<evidence type="ECO:0000256" key="2">
    <source>
        <dbReference type="ARBA" id="ARBA00022833"/>
    </source>
</evidence>
<dbReference type="Pfam" id="PF00169">
    <property type="entry name" value="PH"/>
    <property type="match status" value="1"/>
</dbReference>
<dbReference type="CDD" id="cd04371">
    <property type="entry name" value="DEP"/>
    <property type="match status" value="1"/>
</dbReference>
<dbReference type="EnsemblMetazoa" id="G29326.1">
    <property type="protein sequence ID" value="G29326.1:cds"/>
    <property type="gene ID" value="G29326"/>
</dbReference>
<feature type="domain" description="DEP" evidence="5">
    <location>
        <begin position="136"/>
        <end position="217"/>
    </location>
</feature>
<dbReference type="OMA" id="EPNKRWK"/>
<dbReference type="Pfam" id="PF00610">
    <property type="entry name" value="DEP"/>
    <property type="match status" value="1"/>
</dbReference>
<dbReference type="GO" id="GO:0035556">
    <property type="term" value="P:intracellular signal transduction"/>
    <property type="evidence" value="ECO:0007669"/>
    <property type="project" value="InterPro"/>
</dbReference>
<name>A0A8W8LRD7_MAGGI</name>
<dbReference type="Gene3D" id="2.30.29.30">
    <property type="entry name" value="Pleckstrin-homology domain (PH domain)/Phosphotyrosine-binding domain (PTB)"/>
    <property type="match status" value="2"/>
</dbReference>
<dbReference type="SMART" id="SM00049">
    <property type="entry name" value="DEP"/>
    <property type="match status" value="1"/>
</dbReference>
<dbReference type="Gene3D" id="1.10.10.10">
    <property type="entry name" value="Winged helix-like DNA-binding domain superfamily/Winged helix DNA-binding domain"/>
    <property type="match status" value="1"/>
</dbReference>
<accession>A0A8W8LRD7</accession>
<evidence type="ECO:0000256" key="3">
    <source>
        <dbReference type="SAM" id="MobiDB-lite"/>
    </source>
</evidence>
<dbReference type="InterPro" id="IPR045258">
    <property type="entry name" value="ACAP1/2/3-like"/>
</dbReference>
<feature type="domain" description="PH" evidence="4">
    <location>
        <begin position="254"/>
        <end position="364"/>
    </location>
</feature>
<evidence type="ECO:0000259" key="4">
    <source>
        <dbReference type="PROSITE" id="PS50003"/>
    </source>
</evidence>
<dbReference type="OrthoDB" id="185175at2759"/>
<dbReference type="GO" id="GO:0005096">
    <property type="term" value="F:GTPase activator activity"/>
    <property type="evidence" value="ECO:0007669"/>
    <property type="project" value="InterPro"/>
</dbReference>
<evidence type="ECO:0000256" key="1">
    <source>
        <dbReference type="ARBA" id="ARBA00022723"/>
    </source>
</evidence>
<evidence type="ECO:0000313" key="6">
    <source>
        <dbReference type="EnsemblMetazoa" id="G29326.3:cds"/>
    </source>
</evidence>
<dbReference type="InterPro" id="IPR036388">
    <property type="entry name" value="WH-like_DNA-bd_sf"/>
</dbReference>
<dbReference type="PROSITE" id="PS50003">
    <property type="entry name" value="PH_DOMAIN"/>
    <property type="match status" value="2"/>
</dbReference>
<dbReference type="EnsemblMetazoa" id="G29326.3">
    <property type="protein sequence ID" value="G29326.3:cds"/>
    <property type="gene ID" value="G29326"/>
</dbReference>
<dbReference type="InterPro" id="IPR011993">
    <property type="entry name" value="PH-like_dom_sf"/>
</dbReference>
<feature type="region of interest" description="Disordered" evidence="3">
    <location>
        <begin position="227"/>
        <end position="249"/>
    </location>
</feature>
<dbReference type="PANTHER" id="PTHR23180">
    <property type="entry name" value="CENTAURIN/ARF"/>
    <property type="match status" value="1"/>
</dbReference>
<dbReference type="EnsemblMetazoa" id="G29326.2">
    <property type="protein sequence ID" value="G29326.2:cds"/>
    <property type="gene ID" value="G29326"/>
</dbReference>
<organism evidence="6 7">
    <name type="scientific">Magallana gigas</name>
    <name type="common">Pacific oyster</name>
    <name type="synonym">Crassostrea gigas</name>
    <dbReference type="NCBI Taxonomy" id="29159"/>
    <lineage>
        <taxon>Eukaryota</taxon>
        <taxon>Metazoa</taxon>
        <taxon>Spiralia</taxon>
        <taxon>Lophotrochozoa</taxon>
        <taxon>Mollusca</taxon>
        <taxon>Bivalvia</taxon>
        <taxon>Autobranchia</taxon>
        <taxon>Pteriomorphia</taxon>
        <taxon>Ostreida</taxon>
        <taxon>Ostreoidea</taxon>
        <taxon>Ostreidae</taxon>
        <taxon>Magallana</taxon>
    </lineage>
</organism>
<keyword evidence="1" id="KW-0479">Metal-binding</keyword>
<reference evidence="6" key="1">
    <citation type="submission" date="2022-08" db="UniProtKB">
        <authorList>
            <consortium name="EnsemblMetazoa"/>
        </authorList>
    </citation>
    <scope>IDENTIFICATION</scope>
    <source>
        <strain evidence="6">05x7-T-G4-1.051#20</strain>
    </source>
</reference>
<evidence type="ECO:0008006" key="8">
    <source>
        <dbReference type="Google" id="ProtNLM"/>
    </source>
</evidence>
<dbReference type="GO" id="GO:0046872">
    <property type="term" value="F:metal ion binding"/>
    <property type="evidence" value="ECO:0007669"/>
    <property type="project" value="UniProtKB-KW"/>
</dbReference>
<dbReference type="SMART" id="SM00233">
    <property type="entry name" value="PH"/>
    <property type="match status" value="2"/>
</dbReference>
<proteinExistence type="predicted"/>
<dbReference type="CDD" id="cd00821">
    <property type="entry name" value="PH"/>
    <property type="match status" value="1"/>
</dbReference>
<evidence type="ECO:0000259" key="5">
    <source>
        <dbReference type="PROSITE" id="PS50186"/>
    </source>
</evidence>
<dbReference type="InterPro" id="IPR001849">
    <property type="entry name" value="PH_domain"/>
</dbReference>
<feature type="domain" description="PH" evidence="4">
    <location>
        <begin position="5"/>
        <end position="102"/>
    </location>
</feature>
<dbReference type="InterPro" id="IPR036390">
    <property type="entry name" value="WH_DNA-bd_sf"/>
</dbReference>
<sequence length="370" mass="41484">MEDGTSLKTGFLLRYEPNKRWKLRWFVLLEEQLVCTHKLHHSMVVDIVPLQGASVVCPITDPQLNSPGTFKITTPVGDELFYQAAGKQDRDGWAHAVGAVIRSLSGSKQDSEQPIPFTAFRATANVSEILGAMQDPDAGVSLGSHVRNGAVHKNCFTGSAVVDWLVRWSIIRKREDGSAMIQTLLKLGHVQEVDINDGALGASKKFSDGDKLYRFSSLNLGAKRNSYYDSTDSDSSSSEDEEDDTQENKLKKGKVLKASYLSKKKSIRKDWRIVRVTLRENPPSLEYSRVLHDHSKKGKLIEVEDVNTEEAKNDCLVCSQDTAETTRLRRRIVLRDTGGKCYIFKTKDEQEKLEWLPLLQSLSRKAATSQ</sequence>
<dbReference type="SUPFAM" id="SSF50729">
    <property type="entry name" value="PH domain-like"/>
    <property type="match status" value="2"/>
</dbReference>
<keyword evidence="7" id="KW-1185">Reference proteome</keyword>
<feature type="compositionally biased region" description="Low complexity" evidence="3">
    <location>
        <begin position="227"/>
        <end position="236"/>
    </location>
</feature>
<dbReference type="PROSITE" id="PS50186">
    <property type="entry name" value="DEP"/>
    <property type="match status" value="1"/>
</dbReference>
<dbReference type="SUPFAM" id="SSF46785">
    <property type="entry name" value="Winged helix' DNA-binding domain"/>
    <property type="match status" value="1"/>
</dbReference>
<dbReference type="InterPro" id="IPR000591">
    <property type="entry name" value="DEP_dom"/>
</dbReference>
<protein>
    <recommendedName>
        <fullName evidence="8">Pleckstrin</fullName>
    </recommendedName>
</protein>
<dbReference type="PANTHER" id="PTHR23180:SF160">
    <property type="entry name" value="ADP-RIBOSYLATION FACTOR GTPASE-ACTIVATING PROTEIN EFFECTOR PROTEIN 1"/>
    <property type="match status" value="1"/>
</dbReference>
<dbReference type="Proteomes" id="UP000005408">
    <property type="component" value="Unassembled WGS sequence"/>
</dbReference>